<dbReference type="GO" id="GO:0031201">
    <property type="term" value="C:SNARE complex"/>
    <property type="evidence" value="ECO:0007669"/>
    <property type="project" value="TreeGrafter"/>
</dbReference>
<reference evidence="10" key="1">
    <citation type="submission" date="2011-02" db="EMBL/GenBank/DDBJ databases">
        <title>The Genome Sequence of Capsaspora owczarzaki ATCC 30864.</title>
        <authorList>
            <person name="Russ C."/>
            <person name="Cuomo C."/>
            <person name="Burger G."/>
            <person name="Gray M.W."/>
            <person name="Holland P.W.H."/>
            <person name="King N."/>
            <person name="Lang F.B.F."/>
            <person name="Roger A.J."/>
            <person name="Ruiz-Trillo I."/>
            <person name="Young S.K."/>
            <person name="Zeng Q."/>
            <person name="Gargeya S."/>
            <person name="Alvarado L."/>
            <person name="Berlin A."/>
            <person name="Chapman S.B."/>
            <person name="Chen Z."/>
            <person name="Freedman E."/>
            <person name="Gellesch M."/>
            <person name="Goldberg J."/>
            <person name="Griggs A."/>
            <person name="Gujja S."/>
            <person name="Heilman E."/>
            <person name="Heiman D."/>
            <person name="Howarth C."/>
            <person name="Mehta T."/>
            <person name="Neiman D."/>
            <person name="Pearson M."/>
            <person name="Roberts A."/>
            <person name="Saif S."/>
            <person name="Shea T."/>
            <person name="Shenoy N."/>
            <person name="Sisk P."/>
            <person name="Stolte C."/>
            <person name="Sykes S."/>
            <person name="White J."/>
            <person name="Yandava C."/>
            <person name="Haas B."/>
            <person name="Nusbaum C."/>
            <person name="Birren B."/>
        </authorList>
    </citation>
    <scope>NUCLEOTIDE SEQUENCE</scope>
    <source>
        <strain evidence="10">ATCC 30864</strain>
    </source>
</reference>
<comment type="function">
    <text evidence="7">Required for vesicular transport between the endoplasmic reticulum and the Golgi apparatus.</text>
</comment>
<dbReference type="InterPro" id="IPR011990">
    <property type="entry name" value="TPR-like_helical_dom_sf"/>
</dbReference>
<evidence type="ECO:0000256" key="6">
    <source>
        <dbReference type="ARBA" id="ARBA00023136"/>
    </source>
</evidence>
<dbReference type="CDD" id="cd15832">
    <property type="entry name" value="SNAP"/>
    <property type="match status" value="1"/>
</dbReference>
<keyword evidence="5 7" id="KW-0653">Protein transport</keyword>
<evidence type="ECO:0000256" key="1">
    <source>
        <dbReference type="ARBA" id="ARBA00004170"/>
    </source>
</evidence>
<dbReference type="FunFam" id="1.25.40.10:FF:000049">
    <property type="entry name" value="Alpha-soluble NSF attachment protein-like"/>
    <property type="match status" value="1"/>
</dbReference>
<dbReference type="OrthoDB" id="9984275at2759"/>
<evidence type="ECO:0000256" key="5">
    <source>
        <dbReference type="ARBA" id="ARBA00022927"/>
    </source>
</evidence>
<evidence type="ECO:0000256" key="4">
    <source>
        <dbReference type="ARBA" id="ARBA00022892"/>
    </source>
</evidence>
<dbReference type="FunCoup" id="A0A0D2X1B0">
    <property type="interactions" value="333"/>
</dbReference>
<keyword evidence="4 7" id="KW-0931">ER-Golgi transport</keyword>
<feature type="coiled-coil region" evidence="8">
    <location>
        <begin position="123"/>
        <end position="150"/>
    </location>
</feature>
<dbReference type="PANTHER" id="PTHR13768">
    <property type="entry name" value="SOLUBLE NSF ATTACHMENT PROTEIN SNAP"/>
    <property type="match status" value="1"/>
</dbReference>
<keyword evidence="3 7" id="KW-0813">Transport</keyword>
<keyword evidence="10" id="KW-1185">Reference proteome</keyword>
<keyword evidence="6 7" id="KW-0472">Membrane</keyword>
<dbReference type="PhylomeDB" id="A0A0D2X1B0"/>
<dbReference type="InParanoid" id="A0A0D2X1B0"/>
<evidence type="ECO:0000256" key="8">
    <source>
        <dbReference type="SAM" id="Coils"/>
    </source>
</evidence>
<sequence>MVRPTMGDDKARELIAQAEKKLKSTGGFFGNLMGSNNVKYEEAVELYKLAANQYKMVKKWKEAGDAFVECAKLSIKLESKHDAAAHYVDASTCYKKTSAAAAVAALRSATDIFCDMGRLSIAAKQQQAIAEVYETELADFEQAITAYEQAADWFAGEESTSSATKCLLKVAQFSAQLGKYPRAAEIYEQTGRQSLDNNLLKYSAKDYFMKASLCQQCTGDLVKAQNALESYMTMYPGFADTREGKFVSDLLKALETSDADGFTSIVADYDSISRLDPWLTSILLVIKRQITSGGQTAEPLC</sequence>
<evidence type="ECO:0000256" key="7">
    <source>
        <dbReference type="RuleBase" id="RU367013"/>
    </source>
</evidence>
<gene>
    <name evidence="9" type="ORF">CAOG_001804</name>
</gene>
<keyword evidence="8" id="KW-0175">Coiled coil</keyword>
<dbReference type="STRING" id="595528.A0A0D2X1B0"/>
<dbReference type="PRINTS" id="PR00448">
    <property type="entry name" value="NSFATTACHMNT"/>
</dbReference>
<evidence type="ECO:0000313" key="10">
    <source>
        <dbReference type="Proteomes" id="UP000008743"/>
    </source>
</evidence>
<dbReference type="SUPFAM" id="SSF48452">
    <property type="entry name" value="TPR-like"/>
    <property type="match status" value="1"/>
</dbReference>
<organism evidence="9 10">
    <name type="scientific">Capsaspora owczarzaki (strain ATCC 30864)</name>
    <dbReference type="NCBI Taxonomy" id="595528"/>
    <lineage>
        <taxon>Eukaryota</taxon>
        <taxon>Filasterea</taxon>
        <taxon>Capsaspora</taxon>
    </lineage>
</organism>
<dbReference type="eggNOG" id="KOG1586">
    <property type="taxonomic scope" value="Eukaryota"/>
</dbReference>
<dbReference type="GO" id="GO:0005483">
    <property type="term" value="F:soluble NSF attachment protein activity"/>
    <property type="evidence" value="ECO:0007669"/>
    <property type="project" value="UniProtKB-ARBA"/>
</dbReference>
<dbReference type="Gene3D" id="1.25.40.10">
    <property type="entry name" value="Tetratricopeptide repeat domain"/>
    <property type="match status" value="1"/>
</dbReference>
<dbReference type="GO" id="GO:0019905">
    <property type="term" value="F:syntaxin binding"/>
    <property type="evidence" value="ECO:0007669"/>
    <property type="project" value="TreeGrafter"/>
</dbReference>
<accession>A0A0D2X1B0</accession>
<comment type="subcellular location">
    <subcellularLocation>
        <location evidence="1 7">Membrane</location>
        <topology evidence="1 7">Peripheral membrane protein</topology>
    </subcellularLocation>
</comment>
<dbReference type="GO" id="GO:0006886">
    <property type="term" value="P:intracellular protein transport"/>
    <property type="evidence" value="ECO:0007669"/>
    <property type="project" value="UniProtKB-UniRule"/>
</dbReference>
<dbReference type="EMBL" id="KE346361">
    <property type="protein sequence ID" value="KJE90494.1"/>
    <property type="molecule type" value="Genomic_DNA"/>
</dbReference>
<name>A0A0D2X1B0_CAPO3</name>
<evidence type="ECO:0000256" key="2">
    <source>
        <dbReference type="ARBA" id="ARBA00010050"/>
    </source>
</evidence>
<dbReference type="Pfam" id="PF14938">
    <property type="entry name" value="SNAP"/>
    <property type="match status" value="1"/>
</dbReference>
<dbReference type="GO" id="GO:0035494">
    <property type="term" value="P:SNARE complex disassembly"/>
    <property type="evidence" value="ECO:0007669"/>
    <property type="project" value="TreeGrafter"/>
</dbReference>
<dbReference type="AlphaFoldDB" id="A0A0D2X1B0"/>
<dbReference type="GO" id="GO:0005774">
    <property type="term" value="C:vacuolar membrane"/>
    <property type="evidence" value="ECO:0007669"/>
    <property type="project" value="TreeGrafter"/>
</dbReference>
<proteinExistence type="inferred from homology"/>
<evidence type="ECO:0000256" key="3">
    <source>
        <dbReference type="ARBA" id="ARBA00022448"/>
    </source>
</evidence>
<dbReference type="PANTHER" id="PTHR13768:SF8">
    <property type="entry name" value="ALPHA-SOLUBLE NSF ATTACHMENT PROTEIN"/>
    <property type="match status" value="1"/>
</dbReference>
<dbReference type="Proteomes" id="UP000008743">
    <property type="component" value="Unassembled WGS sequence"/>
</dbReference>
<comment type="similarity">
    <text evidence="2 7">Belongs to the SNAP family.</text>
</comment>
<evidence type="ECO:0000313" key="9">
    <source>
        <dbReference type="EMBL" id="KJE90494.1"/>
    </source>
</evidence>
<protein>
    <submittedName>
        <fullName evidence="9">Soluble NSF attachment protein</fullName>
    </submittedName>
</protein>
<dbReference type="InterPro" id="IPR000744">
    <property type="entry name" value="NSF_attach"/>
</dbReference>